<dbReference type="AlphaFoldDB" id="A0A4Y9ZG03"/>
<evidence type="ECO:0000313" key="2">
    <source>
        <dbReference type="Proteomes" id="UP000298061"/>
    </source>
</evidence>
<sequence>MIRVGARWPQYPNESVADILRWLLQRGITYHMLTQALLARPHARHWILRGSLAWGLALHYGPSHLLQDAVSGPSSTVLVEGRGGEYDIPYASVGDLPSAAENAALIGQTRHGSFWPSLTLWEQSVAYTGEWHPSLERWFQHRVAELAAGTDLYLSDRAWFRHIRRAVHSTERALGSTVGSAHRARELIGVYPECSVVSLLFFPSTAPASASFQV</sequence>
<comment type="caution">
    <text evidence="1">The sequence shown here is derived from an EMBL/GenBank/DDBJ whole genome shotgun (WGS) entry which is preliminary data.</text>
</comment>
<organism evidence="1 2">
    <name type="scientific">Hericium alpestre</name>
    <dbReference type="NCBI Taxonomy" id="135208"/>
    <lineage>
        <taxon>Eukaryota</taxon>
        <taxon>Fungi</taxon>
        <taxon>Dikarya</taxon>
        <taxon>Basidiomycota</taxon>
        <taxon>Agaricomycotina</taxon>
        <taxon>Agaricomycetes</taxon>
        <taxon>Russulales</taxon>
        <taxon>Hericiaceae</taxon>
        <taxon>Hericium</taxon>
    </lineage>
</organism>
<proteinExistence type="predicted"/>
<gene>
    <name evidence="1" type="ORF">EWM64_g10499</name>
</gene>
<evidence type="ECO:0000313" key="1">
    <source>
        <dbReference type="EMBL" id="TFY73512.1"/>
    </source>
</evidence>
<name>A0A4Y9ZG03_9AGAM</name>
<keyword evidence="2" id="KW-1185">Reference proteome</keyword>
<dbReference type="OrthoDB" id="3270336at2759"/>
<accession>A0A4Y9ZG03</accession>
<dbReference type="EMBL" id="SFCI01002785">
    <property type="protein sequence ID" value="TFY73512.1"/>
    <property type="molecule type" value="Genomic_DNA"/>
</dbReference>
<dbReference type="Proteomes" id="UP000298061">
    <property type="component" value="Unassembled WGS sequence"/>
</dbReference>
<protein>
    <submittedName>
        <fullName evidence="1">Uncharacterized protein</fullName>
    </submittedName>
</protein>
<reference evidence="1 2" key="1">
    <citation type="submission" date="2019-02" db="EMBL/GenBank/DDBJ databases">
        <title>Genome sequencing of the rare red list fungi Hericium alpestre (H. flagellum).</title>
        <authorList>
            <person name="Buettner E."/>
            <person name="Kellner H."/>
        </authorList>
    </citation>
    <scope>NUCLEOTIDE SEQUENCE [LARGE SCALE GENOMIC DNA]</scope>
    <source>
        <strain evidence="1 2">DSM 108284</strain>
    </source>
</reference>